<dbReference type="InterPro" id="IPR001478">
    <property type="entry name" value="PDZ"/>
</dbReference>
<sequence>MSTNSVLAGKNSLLSQSVSGTESCEAEKYPFKREISVAHDFEKFGAGFVLHQDRLFVAWVDKYHSSTYSTAYKAGLGFGDEIISINGIVAWKFQGDVTKVYAALNSRPILSLELLENTIFTEHTLTLYADDSEGTTSSTSQFKKKRPIGLSFLEDGTIARVEPGSAAALAGLIPGQRIVRIGNRHMVGTKARNLLKKLGDSQYRSKTLEVLIVAAPGKIVNRLRSSSQAIMSEKGLKMGLNVILDNNFNVKSFVGECETAKQLAEEHF</sequence>
<evidence type="ECO:0000313" key="3">
    <source>
        <dbReference type="Proteomes" id="UP000054560"/>
    </source>
</evidence>
<keyword evidence="3" id="KW-1185">Reference proteome</keyword>
<feature type="domain" description="PDZ" evidence="1">
    <location>
        <begin position="44"/>
        <end position="118"/>
    </location>
</feature>
<dbReference type="EMBL" id="KQ243340">
    <property type="protein sequence ID" value="KNC75941.1"/>
    <property type="molecule type" value="Genomic_DNA"/>
</dbReference>
<name>A0A0L0FHJ5_9EUKA</name>
<feature type="domain" description="PDZ" evidence="1">
    <location>
        <begin position="146"/>
        <end position="216"/>
    </location>
</feature>
<dbReference type="Pfam" id="PF17820">
    <property type="entry name" value="PDZ_6"/>
    <property type="match status" value="1"/>
</dbReference>
<dbReference type="Gene3D" id="2.30.42.10">
    <property type="match status" value="1"/>
</dbReference>
<organism evidence="2 3">
    <name type="scientific">Sphaeroforma arctica JP610</name>
    <dbReference type="NCBI Taxonomy" id="667725"/>
    <lineage>
        <taxon>Eukaryota</taxon>
        <taxon>Ichthyosporea</taxon>
        <taxon>Ichthyophonida</taxon>
        <taxon>Sphaeroforma</taxon>
    </lineage>
</organism>
<dbReference type="AlphaFoldDB" id="A0A0L0FHJ5"/>
<dbReference type="SMART" id="SM00228">
    <property type="entry name" value="PDZ"/>
    <property type="match status" value="2"/>
</dbReference>
<reference evidence="2 3" key="1">
    <citation type="submission" date="2011-02" db="EMBL/GenBank/DDBJ databases">
        <title>The Genome Sequence of Sphaeroforma arctica JP610.</title>
        <authorList>
            <consortium name="The Broad Institute Genome Sequencing Platform"/>
            <person name="Russ C."/>
            <person name="Cuomo C."/>
            <person name="Young S.K."/>
            <person name="Zeng Q."/>
            <person name="Gargeya S."/>
            <person name="Alvarado L."/>
            <person name="Berlin A."/>
            <person name="Chapman S.B."/>
            <person name="Chen Z."/>
            <person name="Freedman E."/>
            <person name="Gellesch M."/>
            <person name="Goldberg J."/>
            <person name="Griggs A."/>
            <person name="Gujja S."/>
            <person name="Heilman E."/>
            <person name="Heiman D."/>
            <person name="Howarth C."/>
            <person name="Mehta T."/>
            <person name="Neiman D."/>
            <person name="Pearson M."/>
            <person name="Roberts A."/>
            <person name="Saif S."/>
            <person name="Shea T."/>
            <person name="Shenoy N."/>
            <person name="Sisk P."/>
            <person name="Stolte C."/>
            <person name="Sykes S."/>
            <person name="White J."/>
            <person name="Yandava C."/>
            <person name="Burger G."/>
            <person name="Gray M.W."/>
            <person name="Holland P.W.H."/>
            <person name="King N."/>
            <person name="Lang F.B.F."/>
            <person name="Roger A.J."/>
            <person name="Ruiz-Trillo I."/>
            <person name="Haas B."/>
            <person name="Nusbaum C."/>
            <person name="Birren B."/>
        </authorList>
    </citation>
    <scope>NUCLEOTIDE SEQUENCE [LARGE SCALE GENOMIC DNA]</scope>
    <source>
        <strain evidence="2 3">JP610</strain>
    </source>
</reference>
<dbReference type="OrthoDB" id="10029564at2759"/>
<proteinExistence type="predicted"/>
<dbReference type="InterPro" id="IPR041489">
    <property type="entry name" value="PDZ_6"/>
</dbReference>
<accession>A0A0L0FHJ5</accession>
<gene>
    <name evidence="2" type="ORF">SARC_11542</name>
</gene>
<evidence type="ECO:0000259" key="1">
    <source>
        <dbReference type="SMART" id="SM00228"/>
    </source>
</evidence>
<dbReference type="InterPro" id="IPR036034">
    <property type="entry name" value="PDZ_sf"/>
</dbReference>
<dbReference type="RefSeq" id="XP_014149843.1">
    <property type="nucleotide sequence ID" value="XM_014294368.1"/>
</dbReference>
<evidence type="ECO:0000313" key="2">
    <source>
        <dbReference type="EMBL" id="KNC75941.1"/>
    </source>
</evidence>
<dbReference type="SUPFAM" id="SSF50156">
    <property type="entry name" value="PDZ domain-like"/>
    <property type="match status" value="1"/>
</dbReference>
<dbReference type="GeneID" id="25912046"/>
<protein>
    <recommendedName>
        <fullName evidence="1">PDZ domain-containing protein</fullName>
    </recommendedName>
</protein>
<dbReference type="Proteomes" id="UP000054560">
    <property type="component" value="Unassembled WGS sequence"/>
</dbReference>